<evidence type="ECO:0000256" key="1">
    <source>
        <dbReference type="ARBA" id="ARBA00005662"/>
    </source>
</evidence>
<sequence>MKNVCVAIFIILFLIVAGCEGQQEYQGHFHHMDEIDRSSKNTEVNLFKYEISIAAIGDLLIHDRVYDDGWNGERYDFLSMIEPVQEYLKQPDITMANQETIMGGEEIGLSTYPQFNSPFELGDDLQEVGVDIVTMANNHTLDRGEEAIYNAIDYYDKIGMHYTGSFKSKEDQRTVRVLETDVGISVAFLSYTYGTNGIPVPSGKDYLVNLINRDQIEREVTEAKELADVTIVSYHFGEEYQRLPNQQQKDLAQFAADLGAEVVIGHHPHVLQPIDWLEGKDGNQTLVAYSLGNFLSGQYELYRRIGGILQFSITKDGSNVKVHSPSFLPTFVQFDLIDDTITDLQVLPLKDVSDQQLPDASNHLAEIKEHLSQNVEELQFIE</sequence>
<dbReference type="InterPro" id="IPR029052">
    <property type="entry name" value="Metallo-depent_PP-like"/>
</dbReference>
<reference evidence="3 4" key="1">
    <citation type="submission" date="2019-11" db="EMBL/GenBank/DDBJ databases">
        <title>Gracilibacillus salitolerans sp. nov., a moderate halophile isolated from a saline soil in northwest China.</title>
        <authorList>
            <person name="Gan L."/>
        </authorList>
    </citation>
    <scope>NUCLEOTIDE SEQUENCE [LARGE SCALE GENOMIC DNA]</scope>
    <source>
        <strain evidence="3 4">SCU50</strain>
    </source>
</reference>
<feature type="domain" description="Capsule synthesis protein CapA" evidence="2">
    <location>
        <begin position="52"/>
        <end position="298"/>
    </location>
</feature>
<evidence type="ECO:0000313" key="4">
    <source>
        <dbReference type="Proteomes" id="UP000339690"/>
    </source>
</evidence>
<dbReference type="InterPro" id="IPR019079">
    <property type="entry name" value="Capsule_synth_CapA"/>
</dbReference>
<name>A0A5Q2TG32_9BACI</name>
<proteinExistence type="inferred from homology"/>
<dbReference type="PANTHER" id="PTHR33393">
    <property type="entry name" value="POLYGLUTAMINE SYNTHESIS ACCESSORY PROTEIN RV0574C-RELATED"/>
    <property type="match status" value="1"/>
</dbReference>
<dbReference type="PANTHER" id="PTHR33393:SF12">
    <property type="entry name" value="CAPSULE BIOSYNTHESIS PROTEIN CAPA"/>
    <property type="match status" value="1"/>
</dbReference>
<organism evidence="3 4">
    <name type="scientific">Gracilibacillus salitolerans</name>
    <dbReference type="NCBI Taxonomy" id="2663022"/>
    <lineage>
        <taxon>Bacteria</taxon>
        <taxon>Bacillati</taxon>
        <taxon>Bacillota</taxon>
        <taxon>Bacilli</taxon>
        <taxon>Bacillales</taxon>
        <taxon>Bacillaceae</taxon>
        <taxon>Gracilibacillus</taxon>
    </lineage>
</organism>
<dbReference type="SUPFAM" id="SSF56300">
    <property type="entry name" value="Metallo-dependent phosphatases"/>
    <property type="match status" value="1"/>
</dbReference>
<keyword evidence="4" id="KW-1185">Reference proteome</keyword>
<evidence type="ECO:0000313" key="3">
    <source>
        <dbReference type="EMBL" id="QGH33102.1"/>
    </source>
</evidence>
<comment type="similarity">
    <text evidence="1">Belongs to the CapA family.</text>
</comment>
<dbReference type="Gene3D" id="3.60.21.10">
    <property type="match status" value="1"/>
</dbReference>
<dbReference type="PROSITE" id="PS51257">
    <property type="entry name" value="PROKAR_LIPOPROTEIN"/>
    <property type="match status" value="1"/>
</dbReference>
<accession>A0A5Q2TG32</accession>
<dbReference type="InterPro" id="IPR052169">
    <property type="entry name" value="CW_Biosynth-Accessory"/>
</dbReference>
<dbReference type="Pfam" id="PF09587">
    <property type="entry name" value="PGA_cap"/>
    <property type="match status" value="1"/>
</dbReference>
<dbReference type="SMART" id="SM00854">
    <property type="entry name" value="PGA_cap"/>
    <property type="match status" value="1"/>
</dbReference>
<protein>
    <submittedName>
        <fullName evidence="3">CapA family protein</fullName>
    </submittedName>
</protein>
<dbReference type="RefSeq" id="WP_153790210.1">
    <property type="nucleotide sequence ID" value="NZ_CP045915.1"/>
</dbReference>
<dbReference type="EMBL" id="CP045915">
    <property type="protein sequence ID" value="QGH33102.1"/>
    <property type="molecule type" value="Genomic_DNA"/>
</dbReference>
<dbReference type="CDD" id="cd07381">
    <property type="entry name" value="MPP_CapA"/>
    <property type="match status" value="1"/>
</dbReference>
<evidence type="ECO:0000259" key="2">
    <source>
        <dbReference type="SMART" id="SM00854"/>
    </source>
</evidence>
<dbReference type="Proteomes" id="UP000339690">
    <property type="component" value="Chromosome"/>
</dbReference>
<dbReference type="KEGG" id="grc:GI584_03120"/>
<dbReference type="AlphaFoldDB" id="A0A5Q2TG32"/>
<gene>
    <name evidence="3" type="ORF">GI584_03120</name>
</gene>